<sequence length="138" mass="15815">DLMPRWTEDLTCVDVDTSFDESKRLNIATQSIEDTRKSTDRSEWCRDSDAARRFLVPRLGRVRSASPDPADFCDQRISSFHGQRTAARQRSKQRNQPRSAIDRTIEARNPLNLAQHAKYQSIPLRAIVAIARSQEGYP</sequence>
<evidence type="ECO:0000313" key="2">
    <source>
        <dbReference type="EMBL" id="EJK69995.1"/>
    </source>
</evidence>
<dbReference type="EMBL" id="AGNL01009228">
    <property type="protein sequence ID" value="EJK69995.1"/>
    <property type="molecule type" value="Genomic_DNA"/>
</dbReference>
<dbReference type="Proteomes" id="UP000266841">
    <property type="component" value="Unassembled WGS sequence"/>
</dbReference>
<comment type="caution">
    <text evidence="2">The sequence shown here is derived from an EMBL/GenBank/DDBJ whole genome shotgun (WGS) entry which is preliminary data.</text>
</comment>
<accession>K0SX33</accession>
<dbReference type="AlphaFoldDB" id="K0SX33"/>
<protein>
    <submittedName>
        <fullName evidence="2">Uncharacterized protein</fullName>
    </submittedName>
</protein>
<feature type="region of interest" description="Disordered" evidence="1">
    <location>
        <begin position="81"/>
        <end position="103"/>
    </location>
</feature>
<name>K0SX33_THAOC</name>
<gene>
    <name evidence="2" type="ORF">THAOC_08687</name>
</gene>
<organism evidence="2 3">
    <name type="scientific">Thalassiosira oceanica</name>
    <name type="common">Marine diatom</name>
    <dbReference type="NCBI Taxonomy" id="159749"/>
    <lineage>
        <taxon>Eukaryota</taxon>
        <taxon>Sar</taxon>
        <taxon>Stramenopiles</taxon>
        <taxon>Ochrophyta</taxon>
        <taxon>Bacillariophyta</taxon>
        <taxon>Coscinodiscophyceae</taxon>
        <taxon>Thalassiosirophycidae</taxon>
        <taxon>Thalassiosirales</taxon>
        <taxon>Thalassiosiraceae</taxon>
        <taxon>Thalassiosira</taxon>
    </lineage>
</organism>
<evidence type="ECO:0000313" key="3">
    <source>
        <dbReference type="Proteomes" id="UP000266841"/>
    </source>
</evidence>
<proteinExistence type="predicted"/>
<reference evidence="2 3" key="1">
    <citation type="journal article" date="2012" name="Genome Biol.">
        <title>Genome and low-iron response of an oceanic diatom adapted to chronic iron limitation.</title>
        <authorList>
            <person name="Lommer M."/>
            <person name="Specht M."/>
            <person name="Roy A.S."/>
            <person name="Kraemer L."/>
            <person name="Andreson R."/>
            <person name="Gutowska M.A."/>
            <person name="Wolf J."/>
            <person name="Bergner S.V."/>
            <person name="Schilhabel M.B."/>
            <person name="Klostermeier U.C."/>
            <person name="Beiko R.G."/>
            <person name="Rosenstiel P."/>
            <person name="Hippler M."/>
            <person name="Laroche J."/>
        </authorList>
    </citation>
    <scope>NUCLEOTIDE SEQUENCE [LARGE SCALE GENOMIC DNA]</scope>
    <source>
        <strain evidence="2 3">CCMP1005</strain>
    </source>
</reference>
<feature type="non-terminal residue" evidence="2">
    <location>
        <position position="1"/>
    </location>
</feature>
<evidence type="ECO:0000256" key="1">
    <source>
        <dbReference type="SAM" id="MobiDB-lite"/>
    </source>
</evidence>
<keyword evidence="3" id="KW-1185">Reference proteome</keyword>